<name>A0AAW0JPC5_MYOGA</name>
<proteinExistence type="predicted"/>
<feature type="non-terminal residue" evidence="1">
    <location>
        <position position="1"/>
    </location>
</feature>
<reference evidence="1 2" key="1">
    <citation type="journal article" date="2023" name="bioRxiv">
        <title>Conserved and derived expression patterns and positive selection on dental genes reveal complex evolutionary context of ever-growing rodent molars.</title>
        <authorList>
            <person name="Calamari Z.T."/>
            <person name="Song A."/>
            <person name="Cohen E."/>
            <person name="Akter M."/>
            <person name="Roy R.D."/>
            <person name="Hallikas O."/>
            <person name="Christensen M.M."/>
            <person name="Li P."/>
            <person name="Marangoni P."/>
            <person name="Jernvall J."/>
            <person name="Klein O.D."/>
        </authorList>
    </citation>
    <scope>NUCLEOTIDE SEQUENCE [LARGE SCALE GENOMIC DNA]</scope>
    <source>
        <strain evidence="1">V071</strain>
    </source>
</reference>
<gene>
    <name evidence="1" type="ORF">U0070_013607</name>
</gene>
<dbReference type="EMBL" id="JBBHLL010000028">
    <property type="protein sequence ID" value="KAK7827981.1"/>
    <property type="molecule type" value="Genomic_DNA"/>
</dbReference>
<sequence>IRDFLLLLVNGNQDFIITRGQAEKGSSSRCVAYRKHTRKIHIYSTTEMDIPFCFPGIRLQRNATLGRTSLQLGAVGSCSAQPIQQEKAGSAGELTFQQCQATVKTPCLVSPVYIKGIEGERGFLPTRNTVLDLFGCSPEQLSLAALGR</sequence>
<protein>
    <submittedName>
        <fullName evidence="1">Uncharacterized protein</fullName>
    </submittedName>
</protein>
<dbReference type="Proteomes" id="UP001488838">
    <property type="component" value="Unassembled WGS sequence"/>
</dbReference>
<organism evidence="1 2">
    <name type="scientific">Myodes glareolus</name>
    <name type="common">Bank vole</name>
    <name type="synonym">Clethrionomys glareolus</name>
    <dbReference type="NCBI Taxonomy" id="447135"/>
    <lineage>
        <taxon>Eukaryota</taxon>
        <taxon>Metazoa</taxon>
        <taxon>Chordata</taxon>
        <taxon>Craniata</taxon>
        <taxon>Vertebrata</taxon>
        <taxon>Euteleostomi</taxon>
        <taxon>Mammalia</taxon>
        <taxon>Eutheria</taxon>
        <taxon>Euarchontoglires</taxon>
        <taxon>Glires</taxon>
        <taxon>Rodentia</taxon>
        <taxon>Myomorpha</taxon>
        <taxon>Muroidea</taxon>
        <taxon>Cricetidae</taxon>
        <taxon>Arvicolinae</taxon>
        <taxon>Myodes</taxon>
    </lineage>
</organism>
<accession>A0AAW0JPC5</accession>
<dbReference type="AlphaFoldDB" id="A0AAW0JPC5"/>
<keyword evidence="2" id="KW-1185">Reference proteome</keyword>
<evidence type="ECO:0000313" key="2">
    <source>
        <dbReference type="Proteomes" id="UP001488838"/>
    </source>
</evidence>
<evidence type="ECO:0000313" key="1">
    <source>
        <dbReference type="EMBL" id="KAK7827981.1"/>
    </source>
</evidence>
<comment type="caution">
    <text evidence="1">The sequence shown here is derived from an EMBL/GenBank/DDBJ whole genome shotgun (WGS) entry which is preliminary data.</text>
</comment>